<comment type="caution">
    <text evidence="6">The sequence shown here is derived from an EMBL/GenBank/DDBJ whole genome shotgun (WGS) entry which is preliminary data.</text>
</comment>
<evidence type="ECO:0000313" key="6">
    <source>
        <dbReference type="EMBL" id="KHE41086.1"/>
    </source>
</evidence>
<dbReference type="PRINTS" id="PR00723">
    <property type="entry name" value="SUBTILISIN"/>
</dbReference>
<evidence type="ECO:0000256" key="2">
    <source>
        <dbReference type="ARBA" id="ARBA00022801"/>
    </source>
</evidence>
<dbReference type="InterPro" id="IPR022398">
    <property type="entry name" value="Peptidase_S8_His-AS"/>
</dbReference>
<evidence type="ECO:0000256" key="1">
    <source>
        <dbReference type="ARBA" id="ARBA00022670"/>
    </source>
</evidence>
<dbReference type="PROSITE" id="PS51892">
    <property type="entry name" value="SUBTILASE"/>
    <property type="match status" value="1"/>
</dbReference>
<dbReference type="InterPro" id="IPR003961">
    <property type="entry name" value="FN3_dom"/>
</dbReference>
<comment type="similarity">
    <text evidence="4">Belongs to the peptidase S8 family.</text>
</comment>
<dbReference type="InterPro" id="IPR013783">
    <property type="entry name" value="Ig-like_fold"/>
</dbReference>
<dbReference type="InterPro" id="IPR000209">
    <property type="entry name" value="Peptidase_S8/S53_dom"/>
</dbReference>
<dbReference type="PROSITE" id="PS50853">
    <property type="entry name" value="FN3"/>
    <property type="match status" value="1"/>
</dbReference>
<name>A0ABR4YH57_9BACT</name>
<keyword evidence="1 4" id="KW-0645">Protease</keyword>
<dbReference type="PANTHER" id="PTHR42884:SF14">
    <property type="entry name" value="NEUROENDOCRINE CONVERTASE 1"/>
    <property type="match status" value="1"/>
</dbReference>
<feature type="active site" description="Charge relay system" evidence="4">
    <location>
        <position position="464"/>
    </location>
</feature>
<dbReference type="Gene3D" id="3.40.50.200">
    <property type="entry name" value="Peptidase S8/S53 domain"/>
    <property type="match status" value="1"/>
</dbReference>
<evidence type="ECO:0000313" key="7">
    <source>
        <dbReference type="Proteomes" id="UP000030889"/>
    </source>
</evidence>
<dbReference type="InterPro" id="IPR036852">
    <property type="entry name" value="Peptidase_S8/S53_dom_sf"/>
</dbReference>
<evidence type="ECO:0000256" key="4">
    <source>
        <dbReference type="PROSITE-ProRule" id="PRU01240"/>
    </source>
</evidence>
<dbReference type="SUPFAM" id="SSF49265">
    <property type="entry name" value="Fibronectin type III"/>
    <property type="match status" value="1"/>
</dbReference>
<dbReference type="Pfam" id="PF00041">
    <property type="entry name" value="fn3"/>
    <property type="match status" value="1"/>
</dbReference>
<evidence type="ECO:0000256" key="3">
    <source>
        <dbReference type="ARBA" id="ARBA00022825"/>
    </source>
</evidence>
<dbReference type="InterPro" id="IPR023828">
    <property type="entry name" value="Peptidase_S8_Ser-AS"/>
</dbReference>
<dbReference type="Gene3D" id="2.60.40.1080">
    <property type="match status" value="1"/>
</dbReference>
<proteinExistence type="inferred from homology"/>
<dbReference type="PANTHER" id="PTHR42884">
    <property type="entry name" value="PROPROTEIN CONVERTASE SUBTILISIN/KEXIN-RELATED"/>
    <property type="match status" value="1"/>
</dbReference>
<organism evidence="6 7">
    <name type="scientific">Alistipes inops</name>
    <dbReference type="NCBI Taxonomy" id="1501391"/>
    <lineage>
        <taxon>Bacteria</taxon>
        <taxon>Pseudomonadati</taxon>
        <taxon>Bacteroidota</taxon>
        <taxon>Bacteroidia</taxon>
        <taxon>Bacteroidales</taxon>
        <taxon>Rikenellaceae</taxon>
        <taxon>Alistipes</taxon>
    </lineage>
</organism>
<gene>
    <name evidence="6" type="ORF">LG35_09215</name>
</gene>
<feature type="domain" description="Fibronectin type-III" evidence="5">
    <location>
        <begin position="535"/>
        <end position="641"/>
    </location>
</feature>
<dbReference type="PROSITE" id="PS00137">
    <property type="entry name" value="SUBTILASE_HIS"/>
    <property type="match status" value="1"/>
</dbReference>
<sequence length="924" mass="96456">MFAVAGILASCAKDPAVSGTAPGGGNERNEEEYVGDVVKGKIRIRLADNATALRTGAFTRGEADSGDPELDKLAAQLGATKIERVFGTDPRFTERHKKYGLHLWYDVTFDEDVPVSRAQSGFESLPGVAYVRPIYRIYPADGYDTLYPAAVTDKSGWEGSTAEMPFDDPGLPMQWHYYNDGTLFNTEGTVVAVEGADVNLFKAWEMYGAGDPSVVVAVMDMGIQYDHPDLVANMWVNEGELNGEPNKDNDGNGIKNDIYGYNGLTRDGNIEPGSHGTHVAGTVAATNNNGIGVSGVAGGTGVGDGARLMSCQIFAPNDASESDYPDVYRYAADNGAVISQNSWGYSQMYSAIPEDMAVAMDYFIDNAGIGPDGEQTGPMKGGIIIFSAGNDYSSRPSFPGADDRVVCVTSMMPNYMKAGYSNFGDAADIFAPGGAGSTDTEFSMEGQVYSTDITDAYGYKAGTSMACPHVSGIAALIVSRYGVGQPGFTPDKLREILLRSYRSVGQYQKTPAIADGLGVGLVDATMIELENPGTAPEAPQAVSAEGTDERKLTLRITASADGNGMSVAQYRVSYAPEGTTDGADGWQSVELYNRADIGEVSEYTVGNLEHETTYVFRVKSVDRFGNESAGYTEGRGTTVEHTNLSPEITKPLGRVVLPSGNSFTATVDLNENFSDPDLPNDELTFTAESNDASVATAQVLEGGILEVTGLKKGDTFISVTVKDREGLSISKNMGVSVTADPAGSGEGTTVTLPDSANAFSGNIALDELFGVTGGLTYTAVSSAPDVVSVAVNGNVLTVTGLKMGNASVTVTGTDTAGASDTRTVEVTVTANPGGGTAPQTPAGSISLYPNPADDVLNIGVGGATGGAAGIRIYDAGTRQVGNLSVTLDGNGVAAGNDVSGLAPGAYSVVVEHDGHRYTGSFMKR</sequence>
<dbReference type="EMBL" id="JRGF01000015">
    <property type="protein sequence ID" value="KHE41086.1"/>
    <property type="molecule type" value="Genomic_DNA"/>
</dbReference>
<dbReference type="InterPro" id="IPR015500">
    <property type="entry name" value="Peptidase_S8_subtilisin-rel"/>
</dbReference>
<keyword evidence="2 4" id="KW-0378">Hydrolase</keyword>
<reference evidence="6 7" key="1">
    <citation type="submission" date="2014-09" db="EMBL/GenBank/DDBJ databases">
        <title>Alistipes sp. 627, sp. nov., a novel member of the family Rikenellaceae isolated from human faeces.</title>
        <authorList>
            <person name="Shkoporov A.N."/>
            <person name="Chaplin A.V."/>
            <person name="Motuzova O.V."/>
            <person name="Kafarskaia L.I."/>
            <person name="Khokhlova E.V."/>
            <person name="Efimov B.A."/>
        </authorList>
    </citation>
    <scope>NUCLEOTIDE SEQUENCE [LARGE SCALE GENOMIC DNA]</scope>
    <source>
        <strain evidence="6 7">627</strain>
    </source>
</reference>
<keyword evidence="3 4" id="KW-0720">Serine protease</keyword>
<dbReference type="InterPro" id="IPR036116">
    <property type="entry name" value="FN3_sf"/>
</dbReference>
<accession>A0ABR4YH57</accession>
<feature type="active site" description="Charge relay system" evidence="4">
    <location>
        <position position="275"/>
    </location>
</feature>
<dbReference type="SMART" id="SM00060">
    <property type="entry name" value="FN3"/>
    <property type="match status" value="1"/>
</dbReference>
<dbReference type="Pfam" id="PF00082">
    <property type="entry name" value="Peptidase_S8"/>
    <property type="match status" value="1"/>
</dbReference>
<dbReference type="Gene3D" id="2.60.40.10">
    <property type="entry name" value="Immunoglobulins"/>
    <property type="match status" value="1"/>
</dbReference>
<dbReference type="SUPFAM" id="SSF52743">
    <property type="entry name" value="Subtilisin-like"/>
    <property type="match status" value="1"/>
</dbReference>
<evidence type="ECO:0000259" key="5">
    <source>
        <dbReference type="PROSITE" id="PS50853"/>
    </source>
</evidence>
<dbReference type="Proteomes" id="UP000030889">
    <property type="component" value="Unassembled WGS sequence"/>
</dbReference>
<dbReference type="CDD" id="cd00063">
    <property type="entry name" value="FN3"/>
    <property type="match status" value="1"/>
</dbReference>
<protein>
    <recommendedName>
        <fullName evidence="5">Fibronectin type-III domain-containing protein</fullName>
    </recommendedName>
</protein>
<keyword evidence="7" id="KW-1185">Reference proteome</keyword>
<feature type="active site" description="Charge relay system" evidence="4">
    <location>
        <position position="220"/>
    </location>
</feature>
<dbReference type="PROSITE" id="PS00138">
    <property type="entry name" value="SUBTILASE_SER"/>
    <property type="match status" value="1"/>
</dbReference>